<dbReference type="EMBL" id="WJBD01000001">
    <property type="protein sequence ID" value="MBC3887009.1"/>
    <property type="molecule type" value="Genomic_DNA"/>
</dbReference>
<gene>
    <name evidence="1" type="ORF">GH810_01595</name>
</gene>
<accession>A0A923HQM9</accession>
<evidence type="ECO:0000313" key="1">
    <source>
        <dbReference type="EMBL" id="MBC3887009.1"/>
    </source>
</evidence>
<evidence type="ECO:0000313" key="2">
    <source>
        <dbReference type="Proteomes" id="UP000616595"/>
    </source>
</evidence>
<dbReference type="OrthoDB" id="1778245at2"/>
<sequence>MIKIGFPRDFSQLKALFPEKEKERDLYITAEDTEISQLLGVVRFIYKDNKVDIFEMIMVYRGDQYLVVFDGMIRTLLAKMAEEGCTIVSIHDVNEEFKKYFIDHEFIEESEVLMHRDFPGEFFKLCPGCRENK</sequence>
<dbReference type="AlphaFoldDB" id="A0A923HQM9"/>
<dbReference type="RefSeq" id="WP_148565622.1">
    <property type="nucleotide sequence ID" value="NZ_RXYA01000001.1"/>
</dbReference>
<name>A0A923HQM9_9FIRM</name>
<reference evidence="1" key="2">
    <citation type="submission" date="2020-10" db="EMBL/GenBank/DDBJ databases">
        <title>Comparative genomics of the Acetobacterium genus.</title>
        <authorList>
            <person name="Marshall C."/>
            <person name="May H."/>
            <person name="Norman S."/>
        </authorList>
    </citation>
    <scope>NUCLEOTIDE SEQUENCE</scope>
    <source>
        <strain evidence="1">DER-2019</strain>
    </source>
</reference>
<organism evidence="1 2">
    <name type="scientific">Acetobacterium paludosum</name>
    <dbReference type="NCBI Taxonomy" id="52693"/>
    <lineage>
        <taxon>Bacteria</taxon>
        <taxon>Bacillati</taxon>
        <taxon>Bacillota</taxon>
        <taxon>Clostridia</taxon>
        <taxon>Eubacteriales</taxon>
        <taxon>Eubacteriaceae</taxon>
        <taxon>Acetobacterium</taxon>
    </lineage>
</organism>
<reference evidence="1" key="1">
    <citation type="submission" date="2019-10" db="EMBL/GenBank/DDBJ databases">
        <authorList>
            <person name="Ross D.E."/>
            <person name="Gulliver D."/>
        </authorList>
    </citation>
    <scope>NUCLEOTIDE SEQUENCE</scope>
    <source>
        <strain evidence="1">DER-2019</strain>
    </source>
</reference>
<keyword evidence="2" id="KW-1185">Reference proteome</keyword>
<proteinExistence type="predicted"/>
<comment type="caution">
    <text evidence="1">The sequence shown here is derived from an EMBL/GenBank/DDBJ whole genome shotgun (WGS) entry which is preliminary data.</text>
</comment>
<dbReference type="Proteomes" id="UP000616595">
    <property type="component" value="Unassembled WGS sequence"/>
</dbReference>
<protein>
    <submittedName>
        <fullName evidence="1">Uncharacterized protein</fullName>
    </submittedName>
</protein>